<dbReference type="Gene3D" id="3.40.50.300">
    <property type="entry name" value="P-loop containing nucleotide triphosphate hydrolases"/>
    <property type="match status" value="1"/>
</dbReference>
<evidence type="ECO:0000313" key="6">
    <source>
        <dbReference type="Proteomes" id="UP001277471"/>
    </source>
</evidence>
<dbReference type="RefSeq" id="WP_079285283.1">
    <property type="nucleotide sequence ID" value="NZ_CP012914.1"/>
</dbReference>
<dbReference type="InterPro" id="IPR027417">
    <property type="entry name" value="P-loop_NTPase"/>
</dbReference>
<keyword evidence="6" id="KW-1185">Reference proteome</keyword>
<dbReference type="GO" id="GO:0006355">
    <property type="term" value="P:regulation of DNA-templated transcription"/>
    <property type="evidence" value="ECO:0007669"/>
    <property type="project" value="UniProtKB-ARBA"/>
</dbReference>
<dbReference type="GeneID" id="56450045"/>
<feature type="domain" description="AAA+ ATPase" evidence="2">
    <location>
        <begin position="429"/>
        <end position="603"/>
    </location>
</feature>
<evidence type="ECO:0000256" key="1">
    <source>
        <dbReference type="ARBA" id="ARBA00023125"/>
    </source>
</evidence>
<evidence type="ECO:0000313" key="3">
    <source>
        <dbReference type="EMBL" id="MDX5952847.1"/>
    </source>
</evidence>
<dbReference type="Gene3D" id="1.10.10.10">
    <property type="entry name" value="Winged helix-like DNA-binding domain superfamily/Winged helix DNA-binding domain"/>
    <property type="match status" value="1"/>
</dbReference>
<dbReference type="SUPFAM" id="SSF52540">
    <property type="entry name" value="P-loop containing nucleoside triphosphate hydrolases"/>
    <property type="match status" value="1"/>
</dbReference>
<dbReference type="Proteomes" id="UP001277471">
    <property type="component" value="Unassembled WGS sequence"/>
</dbReference>
<organism evidence="4 5">
    <name type="scientific">Azospirillum brasilense</name>
    <dbReference type="NCBI Taxonomy" id="192"/>
    <lineage>
        <taxon>Bacteria</taxon>
        <taxon>Pseudomonadati</taxon>
        <taxon>Pseudomonadota</taxon>
        <taxon>Alphaproteobacteria</taxon>
        <taxon>Rhodospirillales</taxon>
        <taxon>Azospirillaceae</taxon>
        <taxon>Azospirillum</taxon>
    </lineage>
</organism>
<dbReference type="CDD" id="cd00090">
    <property type="entry name" value="HTH_ARSR"/>
    <property type="match status" value="1"/>
</dbReference>
<dbReference type="AlphaFoldDB" id="A0A4D8QHX3"/>
<evidence type="ECO:0000313" key="5">
    <source>
        <dbReference type="Proteomes" id="UP000298774"/>
    </source>
</evidence>
<dbReference type="Proteomes" id="UP000298774">
    <property type="component" value="Chromosome"/>
</dbReference>
<sequence length="753" mass="83225">MTSKTESTWRSNRAPVAQEDVFNLAMWLKLSTGLGLQHLMLERTHILSHDAREAVYRLGPVCIRRHWRRPSIYGDPIAPGSWEVRAPNGIPQCSGGTPLDLATFLRSLPMWAASQDVAFQREIAAQFSPNASLQETTSEVARRLGMDAENPTIRLDPVRRGWTQAEFASKSSPDIDLVGFDSCAPWPGKSVGCAPFVGIPHTIFYLRDERGRLQQVIAEWTVRSTSGLLLPFTLSFTLCRKDEDPPAQAWQILRSNTRVCPFGIEKALRHSTMVVVIADNLALADSMNARLCDASGVPSAVAVAWPKAVAGTRPEHTNWRALAGRHALVLTWRSEEGVRDALDVHDELLAAGAARILFLFQEPSSAQSVVDPGSLLSTRTIGINELRDIAATQFGMNRADEGPRVEAWHFNDPLPLVSSEYLLDGVVMPGQVALLYGPAGVGKTQFATVLSTLVAGGLSLPGDRLCAPKPRRVLFIGTEMELAIAHRFKDVWASIGSADVTPPISLYPPPGGGPAEFNLMSEDAWRVLEPLVEEADLVVIDHLTNATNGRNDEPRWRQIKSRLEPLKRRGKAVLLLHHAGKDGKQRGTSQIEADVDVVLRLEALPDARNGVLVTFEKHRDDATYGKSMASFRLYWDRDEETGRSRWWTVLPEDEQHKPWVACPNPSESRLNDAYLTRFEHRAGVILRRLAECHLRRGSGVTISEIVDTLQVSASTARSVLKPLETAEMVLKEGSGRGTRYRLSATAEKDIILR</sequence>
<dbReference type="EMBL" id="CP032339">
    <property type="protein sequence ID" value="QCO09304.1"/>
    <property type="molecule type" value="Genomic_DNA"/>
</dbReference>
<dbReference type="InterPro" id="IPR036388">
    <property type="entry name" value="WH-like_DNA-bd_sf"/>
</dbReference>
<dbReference type="InterPro" id="IPR011991">
    <property type="entry name" value="ArsR-like_HTH"/>
</dbReference>
<name>A0A4D8QHX3_AZOBR</name>
<dbReference type="InterPro" id="IPR036390">
    <property type="entry name" value="WH_DNA-bd_sf"/>
</dbReference>
<dbReference type="EMBL" id="JAWXYC010000004">
    <property type="protein sequence ID" value="MDX5952847.1"/>
    <property type="molecule type" value="Genomic_DNA"/>
</dbReference>
<dbReference type="InterPro" id="IPR003593">
    <property type="entry name" value="AAA+_ATPase"/>
</dbReference>
<accession>A0A4D8QHX3</accession>
<evidence type="ECO:0000259" key="2">
    <source>
        <dbReference type="SMART" id="SM00382"/>
    </source>
</evidence>
<dbReference type="GO" id="GO:0003677">
    <property type="term" value="F:DNA binding"/>
    <property type="evidence" value="ECO:0007669"/>
    <property type="project" value="UniProtKB-KW"/>
</dbReference>
<reference evidence="4 5" key="1">
    <citation type="submission" date="2018-09" db="EMBL/GenBank/DDBJ databases">
        <title>Whole genome based analysis of evolution and adaptive divergence in Indian and Brazilian strains of Azospirillum brasilense.</title>
        <authorList>
            <person name="Singh C."/>
            <person name="Tripathi A.K."/>
        </authorList>
    </citation>
    <scope>NUCLEOTIDE SEQUENCE [LARGE SCALE GENOMIC DNA]</scope>
    <source>
        <strain evidence="4 5">MTCC4038</strain>
    </source>
</reference>
<proteinExistence type="predicted"/>
<dbReference type="SUPFAM" id="SSF46785">
    <property type="entry name" value="Winged helix' DNA-binding domain"/>
    <property type="match status" value="1"/>
</dbReference>
<reference evidence="3 6" key="2">
    <citation type="submission" date="2023-11" db="EMBL/GenBank/DDBJ databases">
        <title>MicrobeMod: A computational toolkit for identifying prokaryotic methylation and restriction-modification with nanopore sequencing.</title>
        <authorList>
            <person name="Crits-Christoph A."/>
            <person name="Kang S.C."/>
            <person name="Lee H."/>
            <person name="Ostrov N."/>
        </authorList>
    </citation>
    <scope>NUCLEOTIDE SEQUENCE [LARGE SCALE GENOMIC DNA]</scope>
    <source>
        <strain evidence="3 6">ATCC 29145</strain>
    </source>
</reference>
<dbReference type="Pfam" id="PF13481">
    <property type="entry name" value="AAA_25"/>
    <property type="match status" value="1"/>
</dbReference>
<gene>
    <name evidence="4" type="ORF">D3868_09830</name>
    <name evidence="3" type="ORF">SIM66_16845</name>
</gene>
<dbReference type="SMART" id="SM00382">
    <property type="entry name" value="AAA"/>
    <property type="match status" value="1"/>
</dbReference>
<evidence type="ECO:0000313" key="4">
    <source>
        <dbReference type="EMBL" id="QCO09304.1"/>
    </source>
</evidence>
<dbReference type="PRINTS" id="PR01874">
    <property type="entry name" value="DNAREPAIRADA"/>
</dbReference>
<keyword evidence="1" id="KW-0238">DNA-binding</keyword>
<protein>
    <submittedName>
        <fullName evidence="3">AAA family ATPase</fullName>
    </submittedName>
</protein>